<evidence type="ECO:0000256" key="3">
    <source>
        <dbReference type="ARBA" id="ARBA00022741"/>
    </source>
</evidence>
<dbReference type="Pfam" id="PF08402">
    <property type="entry name" value="TOBE_2"/>
    <property type="match status" value="1"/>
</dbReference>
<evidence type="ECO:0000256" key="1">
    <source>
        <dbReference type="ARBA" id="ARBA00005417"/>
    </source>
</evidence>
<dbReference type="SUPFAM" id="SSF50331">
    <property type="entry name" value="MOP-like"/>
    <property type="match status" value="1"/>
</dbReference>
<name>A0ABV7DG07_9HYPH</name>
<dbReference type="PROSITE" id="PS00211">
    <property type="entry name" value="ABC_TRANSPORTER_1"/>
    <property type="match status" value="1"/>
</dbReference>
<sequence length="366" mass="39741">MSQPIIDSRSISKNYGSFRALTDISLTIRKGEFIALVGPSGCGKTSFLKILAGFEQASSGELFIEDREMSDVPAAARPTRMVFQKLALFPHKTVEENISFPLRIAKVPAAERAERVRGMMDLMHLRHEYLTHYPAQLSGGEQQRVALARALVSRPGVLLLDEPMSALDAKLKKSLQAELKKLHRELGTSFVLVTHDLEEAMMLADRICVMVGGRIVQLGVPLDIYRRPANRFVAGFIGETNFLPVSVASTADGLSVRPLRGDQTAALLGADRVSPEAHGDAGLLLIRPEDGEILSGAPSPGMWTIAGTVDEKFTKGSSTQYRIRTEALDVPFVLESSGFDTAHIPVGAPVSVGFHPAKSYLLGDRP</sequence>
<evidence type="ECO:0000256" key="4">
    <source>
        <dbReference type="ARBA" id="ARBA00022840"/>
    </source>
</evidence>
<dbReference type="Gene3D" id="2.40.50.100">
    <property type="match status" value="1"/>
</dbReference>
<evidence type="ECO:0000256" key="2">
    <source>
        <dbReference type="ARBA" id="ARBA00022448"/>
    </source>
</evidence>
<dbReference type="PANTHER" id="PTHR42781:SF4">
    <property type="entry name" value="SPERMIDINE_PUTRESCINE IMPORT ATP-BINDING PROTEIN POTA"/>
    <property type="match status" value="1"/>
</dbReference>
<dbReference type="RefSeq" id="WP_257311321.1">
    <property type="nucleotide sequence ID" value="NZ_JANFDG010000001.1"/>
</dbReference>
<dbReference type="PANTHER" id="PTHR42781">
    <property type="entry name" value="SPERMIDINE/PUTRESCINE IMPORT ATP-BINDING PROTEIN POTA"/>
    <property type="match status" value="1"/>
</dbReference>
<gene>
    <name evidence="6" type="ORF">ACFOHH_09165</name>
</gene>
<dbReference type="InterPro" id="IPR003439">
    <property type="entry name" value="ABC_transporter-like_ATP-bd"/>
</dbReference>
<dbReference type="InterPro" id="IPR003593">
    <property type="entry name" value="AAA+_ATPase"/>
</dbReference>
<proteinExistence type="inferred from homology"/>
<evidence type="ECO:0000259" key="5">
    <source>
        <dbReference type="PROSITE" id="PS50893"/>
    </source>
</evidence>
<dbReference type="Gene3D" id="3.40.50.300">
    <property type="entry name" value="P-loop containing nucleotide triphosphate hydrolases"/>
    <property type="match status" value="1"/>
</dbReference>
<protein>
    <submittedName>
        <fullName evidence="6">ABC transporter ATP-binding protein</fullName>
    </submittedName>
</protein>
<evidence type="ECO:0000313" key="6">
    <source>
        <dbReference type="EMBL" id="MFC3073269.1"/>
    </source>
</evidence>
<dbReference type="EMBL" id="JBHRSP010000015">
    <property type="protein sequence ID" value="MFC3073269.1"/>
    <property type="molecule type" value="Genomic_DNA"/>
</dbReference>
<dbReference type="InterPro" id="IPR027417">
    <property type="entry name" value="P-loop_NTPase"/>
</dbReference>
<keyword evidence="7" id="KW-1185">Reference proteome</keyword>
<keyword evidence="3" id="KW-0547">Nucleotide-binding</keyword>
<dbReference type="InterPro" id="IPR013611">
    <property type="entry name" value="Transp-assoc_OB_typ2"/>
</dbReference>
<dbReference type="SMART" id="SM00382">
    <property type="entry name" value="AAA"/>
    <property type="match status" value="1"/>
</dbReference>
<dbReference type="Proteomes" id="UP001595377">
    <property type="component" value="Unassembled WGS sequence"/>
</dbReference>
<dbReference type="InterPro" id="IPR008995">
    <property type="entry name" value="Mo/tungstate-bd_C_term_dom"/>
</dbReference>
<evidence type="ECO:0000313" key="7">
    <source>
        <dbReference type="Proteomes" id="UP001595377"/>
    </source>
</evidence>
<dbReference type="InterPro" id="IPR050093">
    <property type="entry name" value="ABC_SmlMolc_Importer"/>
</dbReference>
<accession>A0ABV7DG07</accession>
<comment type="caution">
    <text evidence="6">The sequence shown here is derived from an EMBL/GenBank/DDBJ whole genome shotgun (WGS) entry which is preliminary data.</text>
</comment>
<dbReference type="PROSITE" id="PS50893">
    <property type="entry name" value="ABC_TRANSPORTER_2"/>
    <property type="match status" value="1"/>
</dbReference>
<dbReference type="Pfam" id="PF00005">
    <property type="entry name" value="ABC_tran"/>
    <property type="match status" value="1"/>
</dbReference>
<comment type="similarity">
    <text evidence="1">Belongs to the ABC transporter superfamily.</text>
</comment>
<organism evidence="6 7">
    <name type="scientific">Shinella pollutisoli</name>
    <dbReference type="NCBI Taxonomy" id="2250594"/>
    <lineage>
        <taxon>Bacteria</taxon>
        <taxon>Pseudomonadati</taxon>
        <taxon>Pseudomonadota</taxon>
        <taxon>Alphaproteobacteria</taxon>
        <taxon>Hyphomicrobiales</taxon>
        <taxon>Rhizobiaceae</taxon>
        <taxon>Shinella</taxon>
    </lineage>
</organism>
<dbReference type="SUPFAM" id="SSF52540">
    <property type="entry name" value="P-loop containing nucleoside triphosphate hydrolases"/>
    <property type="match status" value="1"/>
</dbReference>
<dbReference type="GO" id="GO:0005524">
    <property type="term" value="F:ATP binding"/>
    <property type="evidence" value="ECO:0007669"/>
    <property type="project" value="UniProtKB-KW"/>
</dbReference>
<reference evidence="7" key="1">
    <citation type="journal article" date="2019" name="Int. J. Syst. Evol. Microbiol.">
        <title>The Global Catalogue of Microorganisms (GCM) 10K type strain sequencing project: providing services to taxonomists for standard genome sequencing and annotation.</title>
        <authorList>
            <consortium name="The Broad Institute Genomics Platform"/>
            <consortium name="The Broad Institute Genome Sequencing Center for Infectious Disease"/>
            <person name="Wu L."/>
            <person name="Ma J."/>
        </authorList>
    </citation>
    <scope>NUCLEOTIDE SEQUENCE [LARGE SCALE GENOMIC DNA]</scope>
    <source>
        <strain evidence="7">KCTC 52677</strain>
    </source>
</reference>
<keyword evidence="4 6" id="KW-0067">ATP-binding</keyword>
<feature type="domain" description="ABC transporter" evidence="5">
    <location>
        <begin position="6"/>
        <end position="237"/>
    </location>
</feature>
<keyword evidence="2" id="KW-0813">Transport</keyword>
<dbReference type="InterPro" id="IPR017871">
    <property type="entry name" value="ABC_transporter-like_CS"/>
</dbReference>